<comment type="cofactor">
    <cofactor evidence="1">
        <name>Cu(2+)</name>
        <dbReference type="ChEBI" id="CHEBI:29036"/>
    </cofactor>
</comment>
<dbReference type="eggNOG" id="ENOG502R1BY">
    <property type="taxonomic scope" value="Eukaryota"/>
</dbReference>
<dbReference type="Proteomes" id="UP000002059">
    <property type="component" value="Partially assembled WGS sequence"/>
</dbReference>
<feature type="domain" description="Tyrosinase copper-binding" evidence="7">
    <location>
        <begin position="103"/>
        <end position="120"/>
    </location>
</feature>
<evidence type="ECO:0000313" key="10">
    <source>
        <dbReference type="Proteomes" id="UP000002059"/>
    </source>
</evidence>
<dbReference type="InterPro" id="IPR002227">
    <property type="entry name" value="Tyrosinase_Cu-bd"/>
</dbReference>
<feature type="domain" description="Tyrosinase copper-binding" evidence="8">
    <location>
        <begin position="295"/>
        <end position="306"/>
    </location>
</feature>
<evidence type="ECO:0000256" key="5">
    <source>
        <dbReference type="SAM" id="MobiDB-lite"/>
    </source>
</evidence>
<dbReference type="GO" id="GO:0004497">
    <property type="term" value="F:monooxygenase activity"/>
    <property type="evidence" value="ECO:0007669"/>
    <property type="project" value="UniProtKB-KW"/>
</dbReference>
<dbReference type="InterPro" id="IPR008922">
    <property type="entry name" value="Di-copper_centre_dom_sf"/>
</dbReference>
<dbReference type="VEuPathDB" id="FungiDB:PAAG_00699"/>
<dbReference type="HOGENOM" id="CLU_013691_3_0_1"/>
<feature type="compositionally biased region" description="Basic residues" evidence="5">
    <location>
        <begin position="416"/>
        <end position="425"/>
    </location>
</feature>
<dbReference type="RefSeq" id="XP_002796840.2">
    <property type="nucleotide sequence ID" value="XM_002796794.2"/>
</dbReference>
<dbReference type="Pfam" id="PF18132">
    <property type="entry name" value="Tyrosinase_C"/>
    <property type="match status" value="1"/>
</dbReference>
<proteinExistence type="predicted"/>
<evidence type="ECO:0000256" key="4">
    <source>
        <dbReference type="ARBA" id="ARBA00023033"/>
    </source>
</evidence>
<feature type="region of interest" description="Disordered" evidence="5">
    <location>
        <begin position="398"/>
        <end position="426"/>
    </location>
</feature>
<organism evidence="9 10">
    <name type="scientific">Paracoccidioides lutzii (strain ATCC MYA-826 / Pb01)</name>
    <name type="common">Paracoccidioides brasiliensis</name>
    <dbReference type="NCBI Taxonomy" id="502779"/>
    <lineage>
        <taxon>Eukaryota</taxon>
        <taxon>Fungi</taxon>
        <taxon>Dikarya</taxon>
        <taxon>Ascomycota</taxon>
        <taxon>Pezizomycotina</taxon>
        <taxon>Eurotiomycetes</taxon>
        <taxon>Eurotiomycetidae</taxon>
        <taxon>Onygenales</taxon>
        <taxon>Ajellomycetaceae</taxon>
        <taxon>Paracoccidioides</taxon>
    </lineage>
</organism>
<reference evidence="9 10" key="1">
    <citation type="journal article" date="2011" name="PLoS Genet.">
        <title>Comparative genomic analysis of human fungal pathogens causing paracoccidioidomycosis.</title>
        <authorList>
            <person name="Desjardins C.A."/>
            <person name="Champion M.D."/>
            <person name="Holder J.W."/>
            <person name="Muszewska A."/>
            <person name="Goldberg J."/>
            <person name="Bailao A.M."/>
            <person name="Brigido M.M."/>
            <person name="Ferreira M.E."/>
            <person name="Garcia A.M."/>
            <person name="Grynberg M."/>
            <person name="Gujja S."/>
            <person name="Heiman D.I."/>
            <person name="Henn M.R."/>
            <person name="Kodira C.D."/>
            <person name="Leon-Narvaez H."/>
            <person name="Longo L.V."/>
            <person name="Ma L.J."/>
            <person name="Malavazi I."/>
            <person name="Matsuo A.L."/>
            <person name="Morais F.V."/>
            <person name="Pereira M."/>
            <person name="Rodriguez-Brito S."/>
            <person name="Sakthikumar S."/>
            <person name="Salem-Izacc S.M."/>
            <person name="Sykes S.M."/>
            <person name="Teixeira M.M."/>
            <person name="Vallejo M.C."/>
            <person name="Walter M.E."/>
            <person name="Yandava C."/>
            <person name="Young S."/>
            <person name="Zeng Q."/>
            <person name="Zucker J."/>
            <person name="Felipe M.S."/>
            <person name="Goldman G.H."/>
            <person name="Haas B.J."/>
            <person name="McEwen J.G."/>
            <person name="Nino-Vega G."/>
            <person name="Puccia R."/>
            <person name="San-Blas G."/>
            <person name="Soares C.M."/>
            <person name="Birren B.W."/>
            <person name="Cuomo C.A."/>
        </authorList>
    </citation>
    <scope>NUCLEOTIDE SEQUENCE [LARGE SCALE GENOMIC DNA]</scope>
    <source>
        <strain evidence="10">ATCC MYA-826 / Pb01</strain>
    </source>
</reference>
<dbReference type="SUPFAM" id="SSF48056">
    <property type="entry name" value="Di-copper centre-containing domain"/>
    <property type="match status" value="1"/>
</dbReference>
<dbReference type="PANTHER" id="PTHR11474:SF131">
    <property type="entry name" value="TYROSINASE COPPER-BINDING DOMAIN-CONTAINING PROTEIN"/>
    <property type="match status" value="1"/>
</dbReference>
<accession>C1GQA4</accession>
<evidence type="ECO:0000259" key="7">
    <source>
        <dbReference type="PROSITE" id="PS00497"/>
    </source>
</evidence>
<dbReference type="PROSITE" id="PS00498">
    <property type="entry name" value="TYROSINASE_2"/>
    <property type="match status" value="1"/>
</dbReference>
<feature type="signal peptide" evidence="6">
    <location>
        <begin position="1"/>
        <end position="21"/>
    </location>
</feature>
<sequence>MGATWWPALLLLNVLVGIVSAITISGARGGVNPQTGERPVRKDLTKLHWSGPEWDLYILSLKAFQEEDRSELLSFHKIAGIHGYPYVSWDGVEGTNNAGYCSHGSTLFPVWHRPYLAMYEERISRHAQRIANLYPQNVRGKYQQAAQNLRIPYWDWANDPRMPRSVTTPELNINSPNGMRTIPNPLYNYAVRPSAEEFFPNDMLSQYPVTVRTPNDDGESQIESIQRTLISIGAHIRINTYQLLAGETNYTVFSTDSLPNRGGSYNNLENIHGLVHVSVGGSGGHMTYTPWSAYDPIFWLHHTNVDRIVALWQALHPDSYVQPLVNSGTDFIRKAGTMEDSTTAFAPFRDPSNQFYNAMTSRNTRSFGYTYSEIKDWGVSKQQLTTNVRREVNRLYNRASSSNNSKRSPKFSARAVPHHHHHHHHHDYDGVIKHKRMPNLAQDTLDDLKNLNFKLLDFLEDIGKSSLLDFVKLGMNNLKKQWVLNVRANKFAISHAYRIFFFLSEPPKESCDWSYAPNLIGTFASFASSQDSPANMTRDMYGQIPLSHVLALLQSSELIYDLDDDTILPLLEKHLQWRVQDLTGKVIDSGEFSRSSMDGSQELQITIAKRDVVPLADDGAERDHFPTLSDWKVFKDITHPAKKVAACKPRYAVKS</sequence>
<dbReference type="PANTHER" id="PTHR11474">
    <property type="entry name" value="TYROSINASE FAMILY MEMBER"/>
    <property type="match status" value="1"/>
</dbReference>
<feature type="compositionally biased region" description="Low complexity" evidence="5">
    <location>
        <begin position="398"/>
        <end position="412"/>
    </location>
</feature>
<evidence type="ECO:0000256" key="3">
    <source>
        <dbReference type="ARBA" id="ARBA00023002"/>
    </source>
</evidence>
<feature type="chain" id="PRO_5002908460" evidence="6">
    <location>
        <begin position="22"/>
        <end position="655"/>
    </location>
</feature>
<name>C1GQA4_PARBA</name>
<protein>
    <submittedName>
        <fullName evidence="9">Polyphenoloxidase</fullName>
    </submittedName>
</protein>
<dbReference type="KEGG" id="pbl:PAAG_00699"/>
<gene>
    <name evidence="9" type="ORF">PAAG_00699</name>
</gene>
<evidence type="ECO:0000313" key="9">
    <source>
        <dbReference type="EMBL" id="EEH37778.2"/>
    </source>
</evidence>
<evidence type="ECO:0000256" key="6">
    <source>
        <dbReference type="SAM" id="SignalP"/>
    </source>
</evidence>
<keyword evidence="10" id="KW-1185">Reference proteome</keyword>
<dbReference type="STRING" id="502779.C1GQA4"/>
<keyword evidence="2" id="KW-0479">Metal-binding</keyword>
<evidence type="ECO:0000259" key="8">
    <source>
        <dbReference type="PROSITE" id="PS00498"/>
    </source>
</evidence>
<dbReference type="AlphaFoldDB" id="C1GQA4"/>
<keyword evidence="4" id="KW-0503">Monooxygenase</keyword>
<dbReference type="PROSITE" id="PS00497">
    <property type="entry name" value="TYROSINASE_1"/>
    <property type="match status" value="1"/>
</dbReference>
<dbReference type="OMA" id="NGYCTHV"/>
<evidence type="ECO:0000256" key="1">
    <source>
        <dbReference type="ARBA" id="ARBA00001973"/>
    </source>
</evidence>
<dbReference type="Gene3D" id="2.60.310.20">
    <property type="match status" value="1"/>
</dbReference>
<dbReference type="Pfam" id="PF00264">
    <property type="entry name" value="Tyrosinase"/>
    <property type="match status" value="1"/>
</dbReference>
<dbReference type="GeneID" id="9100417"/>
<keyword evidence="6" id="KW-0732">Signal</keyword>
<dbReference type="PRINTS" id="PR00092">
    <property type="entry name" value="TYROSINASE"/>
</dbReference>
<dbReference type="GO" id="GO:0046872">
    <property type="term" value="F:metal ion binding"/>
    <property type="evidence" value="ECO:0007669"/>
    <property type="project" value="UniProtKB-KW"/>
</dbReference>
<evidence type="ECO:0000256" key="2">
    <source>
        <dbReference type="ARBA" id="ARBA00022723"/>
    </source>
</evidence>
<dbReference type="InterPro" id="IPR041640">
    <property type="entry name" value="Tyrosinase_C"/>
</dbReference>
<dbReference type="Gene3D" id="1.10.1280.10">
    <property type="entry name" value="Di-copper center containing domain from catechol oxidase"/>
    <property type="match status" value="1"/>
</dbReference>
<keyword evidence="3" id="KW-0560">Oxidoreductase</keyword>
<dbReference type="OrthoDB" id="1658288at2759"/>
<dbReference type="InterPro" id="IPR050316">
    <property type="entry name" value="Tyrosinase/Hemocyanin"/>
</dbReference>
<dbReference type="EMBL" id="KN293993">
    <property type="protein sequence ID" value="EEH37778.2"/>
    <property type="molecule type" value="Genomic_DNA"/>
</dbReference>